<gene>
    <name evidence="2" type="ORF">ACFQ3T_25285</name>
</gene>
<feature type="region of interest" description="Disordered" evidence="1">
    <location>
        <begin position="1"/>
        <end position="44"/>
    </location>
</feature>
<reference evidence="3" key="1">
    <citation type="journal article" date="2019" name="Int. J. Syst. Evol. Microbiol.">
        <title>The Global Catalogue of Microorganisms (GCM) 10K type strain sequencing project: providing services to taxonomists for standard genome sequencing and annotation.</title>
        <authorList>
            <consortium name="The Broad Institute Genomics Platform"/>
            <consortium name="The Broad Institute Genome Sequencing Center for Infectious Disease"/>
            <person name="Wu L."/>
            <person name="Ma J."/>
        </authorList>
    </citation>
    <scope>NUCLEOTIDE SEQUENCE [LARGE SCALE GENOMIC DNA]</scope>
    <source>
        <strain evidence="3">CCUG 60214</strain>
    </source>
</reference>
<evidence type="ECO:0000313" key="2">
    <source>
        <dbReference type="EMBL" id="MFD1150462.1"/>
    </source>
</evidence>
<feature type="compositionally biased region" description="Basic and acidic residues" evidence="1">
    <location>
        <begin position="87"/>
        <end position="100"/>
    </location>
</feature>
<feature type="compositionally biased region" description="Basic and acidic residues" evidence="1">
    <location>
        <begin position="7"/>
        <end position="37"/>
    </location>
</feature>
<organism evidence="2 3">
    <name type="scientific">Saccharothrix hoggarensis</name>
    <dbReference type="NCBI Taxonomy" id="913853"/>
    <lineage>
        <taxon>Bacteria</taxon>
        <taxon>Bacillati</taxon>
        <taxon>Actinomycetota</taxon>
        <taxon>Actinomycetes</taxon>
        <taxon>Pseudonocardiales</taxon>
        <taxon>Pseudonocardiaceae</taxon>
        <taxon>Saccharothrix</taxon>
    </lineage>
</organism>
<dbReference type="Proteomes" id="UP001597168">
    <property type="component" value="Unassembled WGS sequence"/>
</dbReference>
<proteinExistence type="predicted"/>
<feature type="compositionally biased region" description="Polar residues" evidence="1">
    <location>
        <begin position="104"/>
        <end position="113"/>
    </location>
</feature>
<accession>A0ABW3R067</accession>
<name>A0ABW3R067_9PSEU</name>
<feature type="region of interest" description="Disordered" evidence="1">
    <location>
        <begin position="87"/>
        <end position="134"/>
    </location>
</feature>
<protein>
    <submittedName>
        <fullName evidence="2">Uncharacterized protein</fullName>
    </submittedName>
</protein>
<evidence type="ECO:0000256" key="1">
    <source>
        <dbReference type="SAM" id="MobiDB-lite"/>
    </source>
</evidence>
<dbReference type="EMBL" id="JBHTLK010000161">
    <property type="protein sequence ID" value="MFD1150462.1"/>
    <property type="molecule type" value="Genomic_DNA"/>
</dbReference>
<keyword evidence="3" id="KW-1185">Reference proteome</keyword>
<comment type="caution">
    <text evidence="2">The sequence shown here is derived from an EMBL/GenBank/DDBJ whole genome shotgun (WGS) entry which is preliminary data.</text>
</comment>
<sequence>MTPAADEPTRTARDDDAPRPRTDHRHEHTGHDDRPRDTAAAPTDFTIVNTNVAAPGAHVGSQHDVLGDPAGVDAQDVADRIRHAAERVQRATSQAKHEGRQPSGPRTTHNVASGNDHIDQQVGFRFGDVHHHND</sequence>
<evidence type="ECO:0000313" key="3">
    <source>
        <dbReference type="Proteomes" id="UP001597168"/>
    </source>
</evidence>
<dbReference type="RefSeq" id="WP_380726574.1">
    <property type="nucleotide sequence ID" value="NZ_JBHTLK010000161.1"/>
</dbReference>